<evidence type="ECO:0000313" key="3">
    <source>
        <dbReference type="Proteomes" id="UP000318571"/>
    </source>
</evidence>
<evidence type="ECO:0000313" key="2">
    <source>
        <dbReference type="EMBL" id="TRY69923.1"/>
    </source>
</evidence>
<feature type="chain" id="PRO_5022098612" evidence="1">
    <location>
        <begin position="21"/>
        <end position="675"/>
    </location>
</feature>
<name>A0A553NWW3_TIGCA</name>
<reference evidence="2 3" key="1">
    <citation type="journal article" date="2018" name="Nat. Ecol. Evol.">
        <title>Genomic signatures of mitonuclear coevolution across populations of Tigriopus californicus.</title>
        <authorList>
            <person name="Barreto F.S."/>
            <person name="Watson E.T."/>
            <person name="Lima T.G."/>
            <person name="Willett C.S."/>
            <person name="Edmands S."/>
            <person name="Li W."/>
            <person name="Burton R.S."/>
        </authorList>
    </citation>
    <scope>NUCLEOTIDE SEQUENCE [LARGE SCALE GENOMIC DNA]</scope>
    <source>
        <strain evidence="2 3">San Diego</strain>
    </source>
</reference>
<comment type="caution">
    <text evidence="2">The sequence shown here is derived from an EMBL/GenBank/DDBJ whole genome shotgun (WGS) entry which is preliminary data.</text>
</comment>
<gene>
    <name evidence="2" type="ORF">TCAL_02356</name>
</gene>
<keyword evidence="3" id="KW-1185">Reference proteome</keyword>
<proteinExistence type="predicted"/>
<feature type="signal peptide" evidence="1">
    <location>
        <begin position="1"/>
        <end position="20"/>
    </location>
</feature>
<protein>
    <submittedName>
        <fullName evidence="2">Uncharacterized protein</fullName>
    </submittedName>
</protein>
<keyword evidence="1" id="KW-0732">Signal</keyword>
<dbReference type="EMBL" id="VCGU01000009">
    <property type="protein sequence ID" value="TRY69923.1"/>
    <property type="molecule type" value="Genomic_DNA"/>
</dbReference>
<organism evidence="2 3">
    <name type="scientific">Tigriopus californicus</name>
    <name type="common">Marine copepod</name>
    <dbReference type="NCBI Taxonomy" id="6832"/>
    <lineage>
        <taxon>Eukaryota</taxon>
        <taxon>Metazoa</taxon>
        <taxon>Ecdysozoa</taxon>
        <taxon>Arthropoda</taxon>
        <taxon>Crustacea</taxon>
        <taxon>Multicrustacea</taxon>
        <taxon>Hexanauplia</taxon>
        <taxon>Copepoda</taxon>
        <taxon>Harpacticoida</taxon>
        <taxon>Harpacticidae</taxon>
        <taxon>Tigriopus</taxon>
    </lineage>
</organism>
<sequence length="675" mass="76246">MKLGTLIFVGVPILAHICAADLQDELDARIRSYVDNVVQTEGCGIEQQLLRMQTSNSELFCPEILSDQILDLIERPDGIDFNMAALSWLMNQFYDHPFLDVGSLREQIVYGLTHVPFWLSDEGDLGPMQFWSENHQIGWKAAQYLIGHAFETNPELSDKIFVPSGMKGSQLKQRGKAKVLEWLDYRSRFGFSEFNSDTYGPIAYVALLSLSGLAPDEDVRTKAQMIQIIQEFDHILGSRQDSITTGRGRAYTEGKIIQRPYNHLCILKGLETVCDRSRQSDLYALNHLFGYRTPTALLQIAQDIDHGDFVLKEQFGLHSSEGEIEGIGVEDPEDCIFWFGDGAYFSRETARCMFVVGDSYNLWNRSETWETVGLFKPLWDLDPYIIDYAAEVGAPLGSGSVLGNVNMYTYRTPDFMMSSVQDYNKGFMAGQQHPWQATLDLARNGTIFSHQAIGQKSSDDHNSKYWVGGILPSPGECEEYRDLVAPGIQNVWICEVGSKAMNNSFDDFKYKLKASTVEASFYYDDSLIECLVDNGCLSSITDFLNCTTTICDPFRNTDQTCARGLSSIPASLGNIQIQELLGYDLANLASNLEMIQCRHDKRANIEVTYTRGDGRVMELGWNSSLTVDGWRIPTEPFPRYDNDFTQVQWGDKLIQIEDGGFEIDLDFDLWTLSYD</sequence>
<accession>A0A553NWW3</accession>
<evidence type="ECO:0000256" key="1">
    <source>
        <dbReference type="SAM" id="SignalP"/>
    </source>
</evidence>
<dbReference type="Proteomes" id="UP000318571">
    <property type="component" value="Chromosome 9"/>
</dbReference>
<dbReference type="AlphaFoldDB" id="A0A553NWW3"/>